<proteinExistence type="predicted"/>
<evidence type="ECO:0000313" key="1">
    <source>
        <dbReference type="EMBL" id="SDK48021.1"/>
    </source>
</evidence>
<accession>A0A7Z7BSP5</accession>
<reference evidence="1 2" key="1">
    <citation type="submission" date="2016-10" db="EMBL/GenBank/DDBJ databases">
        <authorList>
            <person name="Varghese N."/>
            <person name="Submissions S."/>
        </authorList>
    </citation>
    <scope>NUCLEOTIDE SEQUENCE [LARGE SCALE GENOMIC DNA]</scope>
    <source>
        <strain evidence="1 2">PDC82</strain>
    </source>
</reference>
<comment type="caution">
    <text evidence="1">The sequence shown here is derived from an EMBL/GenBank/DDBJ whole genome shotgun (WGS) entry which is preliminary data.</text>
</comment>
<name>A0A7Z7BSP5_9HYPH</name>
<dbReference type="Proteomes" id="UP000198917">
    <property type="component" value="Unassembled WGS sequence"/>
</dbReference>
<gene>
    <name evidence="1" type="ORF">SAMN05428983_5112</name>
</gene>
<dbReference type="EMBL" id="FNEW01000009">
    <property type="protein sequence ID" value="SDK48021.1"/>
    <property type="molecule type" value="Genomic_DNA"/>
</dbReference>
<protein>
    <submittedName>
        <fullName evidence="1">Uncharacterized protein</fullName>
    </submittedName>
</protein>
<dbReference type="RefSeq" id="WP_167304847.1">
    <property type="nucleotide sequence ID" value="NZ_CP048560.1"/>
</dbReference>
<organism evidence="1 2">
    <name type="scientific">Agrobacterium fabrum</name>
    <dbReference type="NCBI Taxonomy" id="1176649"/>
    <lineage>
        <taxon>Bacteria</taxon>
        <taxon>Pseudomonadati</taxon>
        <taxon>Pseudomonadota</taxon>
        <taxon>Alphaproteobacteria</taxon>
        <taxon>Hyphomicrobiales</taxon>
        <taxon>Rhizobiaceae</taxon>
        <taxon>Rhizobium/Agrobacterium group</taxon>
        <taxon>Agrobacterium</taxon>
        <taxon>Agrobacterium tumefaciens complex</taxon>
    </lineage>
</organism>
<dbReference type="AlphaFoldDB" id="A0A7Z7BSP5"/>
<sequence>MQTVTRLTIAIIGMTDTVTPEIRMAWFHARIGLEGPYSASFIESADALNFTAAIIDVRYEANILLRLTEQLDGEAIPYLFFVPDAVIDSEPGPFVLSRRSEDIENIVSALMAQGGGIRH</sequence>
<evidence type="ECO:0000313" key="2">
    <source>
        <dbReference type="Proteomes" id="UP000198917"/>
    </source>
</evidence>